<protein>
    <submittedName>
        <fullName evidence="2">Uncharacterized protein</fullName>
    </submittedName>
</protein>
<evidence type="ECO:0000313" key="2">
    <source>
        <dbReference type="EMBL" id="GAJ46150.1"/>
    </source>
</evidence>
<dbReference type="OrthoDB" id="8479524at2"/>
<dbReference type="EMBL" id="BAUP01000065">
    <property type="protein sequence ID" value="GAJ46150.1"/>
    <property type="molecule type" value="Genomic_DNA"/>
</dbReference>
<keyword evidence="1" id="KW-0812">Transmembrane</keyword>
<keyword evidence="1" id="KW-1133">Transmembrane helix</keyword>
<dbReference type="Proteomes" id="UP000024842">
    <property type="component" value="Unassembled WGS sequence"/>
</dbReference>
<name>A0A023DYS1_9PROT</name>
<comment type="caution">
    <text evidence="2">The sequence shown here is derived from an EMBL/GenBank/DDBJ whole genome shotgun (WGS) entry which is preliminary data.</text>
</comment>
<dbReference type="STRING" id="1427503.HE1_00475"/>
<feature type="transmembrane region" description="Helical" evidence="1">
    <location>
        <begin position="14"/>
        <end position="37"/>
    </location>
</feature>
<keyword evidence="3" id="KW-1185">Reference proteome</keyword>
<accession>A0A023DYS1</accession>
<proteinExistence type="predicted"/>
<sequence length="451" mass="52849">MTEISQSSAKRKRFFLWMIAGITGAYVGFCIGVGGYIDSKVRSELSKHRFKEIIKSHQVKVKFFPFPIVSINLDFFKLFNNEFQAVLKVFPNWRGIFSKKWTRIVANFEMYAPERVNPLFLKFQGNFDFLKTLKILQGVKNSKAELSEVVDILEGCLNIRFKDYIGVLNFNNKKNLNNVLSFSMYKKKHLLTSAHCHFSWIQPLEGGRDSKAIFDSKLKFFFERKILSLGCEIGEFFGVREQTLSWLRFVDTEYLKKFFYPFDFEVSLNGEYDLKKIHLILQKMKTDRLQYAKDFFRKKSSIFSIFTDSFVVDCIESLAQLMFTQKIILKTSFSNQGKAKAIVHLKQDIEQKDISSLHVNFNLEWGTLLKYFEEKSPESYNKAYKFLSDALSTINKNKDLSNIDTEVILRYKHNKENLILESLLVNDLSIPQLIQRYFFNKGISNTLKNIR</sequence>
<evidence type="ECO:0000256" key="1">
    <source>
        <dbReference type="SAM" id="Phobius"/>
    </source>
</evidence>
<dbReference type="AlphaFoldDB" id="A0A023DYS1"/>
<reference evidence="2 3" key="1">
    <citation type="journal article" date="2014" name="FEMS Microbiol. Lett.">
        <title>Draft genome sequences of three Holospora species (Holospora obtusa, Holospora undulata, and Holospora elegans), endonuclear symbiotic bacteria of the ciliate Paramecium caudatum.</title>
        <authorList>
            <person name="Dohra H."/>
            <person name="Tanaka K."/>
            <person name="Suzuki T."/>
            <person name="Fujishima M."/>
            <person name="Suzuki H."/>
        </authorList>
    </citation>
    <scope>NUCLEOTIDE SEQUENCE [LARGE SCALE GENOMIC DNA]</scope>
    <source>
        <strain evidence="2 3">E1</strain>
    </source>
</reference>
<gene>
    <name evidence="2" type="ORF">HE1_00475</name>
</gene>
<organism evidence="2 3">
    <name type="scientific">Holospora elegans E1</name>
    <dbReference type="NCBI Taxonomy" id="1427503"/>
    <lineage>
        <taxon>Bacteria</taxon>
        <taxon>Pseudomonadati</taxon>
        <taxon>Pseudomonadota</taxon>
        <taxon>Alphaproteobacteria</taxon>
        <taxon>Holosporales</taxon>
        <taxon>Holosporaceae</taxon>
        <taxon>Holospora</taxon>
    </lineage>
</organism>
<evidence type="ECO:0000313" key="3">
    <source>
        <dbReference type="Proteomes" id="UP000024842"/>
    </source>
</evidence>
<keyword evidence="1" id="KW-0472">Membrane</keyword>